<name>A0A310SPD5_9HYME</name>
<proteinExistence type="inferred from homology"/>
<dbReference type="FunFam" id="3.40.50.1010:FF:000009">
    <property type="entry name" value="Constitutive coactivator of PPAR-gamma-like protein 1"/>
    <property type="match status" value="1"/>
</dbReference>
<evidence type="ECO:0000313" key="4">
    <source>
        <dbReference type="Proteomes" id="UP000250275"/>
    </source>
</evidence>
<feature type="region of interest" description="Disordered" evidence="2">
    <location>
        <begin position="339"/>
        <end position="469"/>
    </location>
</feature>
<gene>
    <name evidence="3" type="ORF">WN48_06647</name>
</gene>
<feature type="region of interest" description="Disordered" evidence="2">
    <location>
        <begin position="760"/>
        <end position="779"/>
    </location>
</feature>
<dbReference type="PANTHER" id="PTHR15976">
    <property type="entry name" value="CONSTITUTIVE COACTIVATOR OF PEROXISOME PROLIFERATOR-ACTIVATED RECEPTOR GAMMA"/>
    <property type="match status" value="1"/>
</dbReference>
<keyword evidence="4" id="KW-1185">Reference proteome</keyword>
<comment type="similarity">
    <text evidence="1">Belongs to the constitutive coactivator of PPAR-gamma family.</text>
</comment>
<dbReference type="AlphaFoldDB" id="A0A310SPD5"/>
<evidence type="ECO:0000256" key="1">
    <source>
        <dbReference type="ARBA" id="ARBA00009495"/>
    </source>
</evidence>
<dbReference type="InterPro" id="IPR029060">
    <property type="entry name" value="PIN-like_dom_sf"/>
</dbReference>
<dbReference type="OrthoDB" id="10061469at2759"/>
<dbReference type="PANTHER" id="PTHR15976:SF16">
    <property type="entry name" value="ASTEROID DOMAIN-CONTAINING PROTEIN"/>
    <property type="match status" value="1"/>
</dbReference>
<sequence>MGIQDLQVFLDINYIQGGSVPVDLLKIARTITQRQHNRVGKAQQIHSGKLRLVLDGECCLDRLYGGYFSDWACGGQWNRMLQFLAVLIQATEMSGLELAVFFNGCFESPRRADWVLNQLQVRIKVNNVLKHISTKGTPPPKIWWTPPVCLRTSLRMALRHLNVTVLCSMDDHHQEVIAYCRENNFNGLIADDAEYAAFDPPRYFSSEQLKLTYKGSLDTKEYILPELLKTLNIPSDRLCLLAALLGNYILTENDLADFYKKLDITTNLNKVNVIHTIKTIANFVRDLPSVELDVVSQKVFGSLSDPRCSKLRQSVQYYINGTKDGFLHYKPVKQNRVHKLDSKQSVQQSNLSETPSTSEVDSNLETSRFASETVESERESLNAYKQATANAKTAPQIVIDPPGIQGHGDTDNIRTEEEQNNGHAINGTHNLLISSSSSSSSSSATSPSHATADSSKQAEKTMTIPSTVPEVMRTASERHQKGLMSPHIYQILIAGEIKLPVLLEDENHREFPSIHLIYRPVRQMVYAILFNLHHRMYLAAKSKEKGDSEKIEVPDVVIKEWIWSKSNPYLTPESVKAEQIGWGVPTIQRLWFGTGIDDKRRRLRGFLTCMKSDTPLMLNTSYVPQHLLVMACVLSSTSLGIRRFYCTSIFARAYECSVFTRSPANDACGAPIPWLMCCPWLYFDGKLFHHTLARARIVKNLLQLCGGHIDRIVKVERMKKAILEGTNVIFARTPPVGPGIRMSVPQNILTTGCAINDGLMRGRGSGTMPQRGLMRRPIPSRGGQLEIAGVVVGQWGPNYGQPGRLPQPLQGLPRGRLPPQVTSIGGLKYGLPRGFTPMGRPTFQTRGNNRTQIAGRGKKTQMKATGKKKTTVKKNKECENKKDSRGRGNNVDGITDYNDPIPNMNATKDVLPVPGQFEDAVENGKGIEKGQGDASLVAPVAAEN</sequence>
<feature type="compositionally biased region" description="Polar residues" evidence="2">
    <location>
        <begin position="421"/>
        <end position="433"/>
    </location>
</feature>
<dbReference type="EMBL" id="KQ760505">
    <property type="protein sequence ID" value="OAD60064.1"/>
    <property type="molecule type" value="Genomic_DNA"/>
</dbReference>
<accession>A0A310SPD5</accession>
<dbReference type="Proteomes" id="UP000250275">
    <property type="component" value="Unassembled WGS sequence"/>
</dbReference>
<dbReference type="InterPro" id="IPR026784">
    <property type="entry name" value="Coact_PPARg"/>
</dbReference>
<organism evidence="3 4">
    <name type="scientific">Eufriesea mexicana</name>
    <dbReference type="NCBI Taxonomy" id="516756"/>
    <lineage>
        <taxon>Eukaryota</taxon>
        <taxon>Metazoa</taxon>
        <taxon>Ecdysozoa</taxon>
        <taxon>Arthropoda</taxon>
        <taxon>Hexapoda</taxon>
        <taxon>Insecta</taxon>
        <taxon>Pterygota</taxon>
        <taxon>Neoptera</taxon>
        <taxon>Endopterygota</taxon>
        <taxon>Hymenoptera</taxon>
        <taxon>Apocrita</taxon>
        <taxon>Aculeata</taxon>
        <taxon>Apoidea</taxon>
        <taxon>Anthophila</taxon>
        <taxon>Apidae</taxon>
        <taxon>Eufriesea</taxon>
    </lineage>
</organism>
<feature type="compositionally biased region" description="Low complexity" evidence="2">
    <location>
        <begin position="434"/>
        <end position="455"/>
    </location>
</feature>
<dbReference type="GO" id="GO:0005634">
    <property type="term" value="C:nucleus"/>
    <property type="evidence" value="ECO:0007669"/>
    <property type="project" value="TreeGrafter"/>
</dbReference>
<dbReference type="SUPFAM" id="SSF88723">
    <property type="entry name" value="PIN domain-like"/>
    <property type="match status" value="1"/>
</dbReference>
<feature type="compositionally biased region" description="Polar residues" evidence="2">
    <location>
        <begin position="383"/>
        <end position="393"/>
    </location>
</feature>
<evidence type="ECO:0000256" key="2">
    <source>
        <dbReference type="SAM" id="MobiDB-lite"/>
    </source>
</evidence>
<feature type="region of interest" description="Disordered" evidence="2">
    <location>
        <begin position="878"/>
        <end position="911"/>
    </location>
</feature>
<feature type="compositionally biased region" description="Polar residues" evidence="2">
    <location>
        <begin position="343"/>
        <end position="370"/>
    </location>
</feature>
<evidence type="ECO:0000313" key="3">
    <source>
        <dbReference type="EMBL" id="OAD60064.1"/>
    </source>
</evidence>
<protein>
    <submittedName>
        <fullName evidence="3">Constitutive coactivator of PPAR-gamma-like protein 1 like protein</fullName>
    </submittedName>
</protein>
<dbReference type="CDD" id="cd18672">
    <property type="entry name" value="PIN_FAM120B-like"/>
    <property type="match status" value="1"/>
</dbReference>
<reference evidence="3 4" key="1">
    <citation type="submission" date="2015-07" db="EMBL/GenBank/DDBJ databases">
        <title>The genome of Eufriesea mexicana.</title>
        <authorList>
            <person name="Pan H."/>
            <person name="Kapheim K."/>
        </authorList>
    </citation>
    <scope>NUCLEOTIDE SEQUENCE [LARGE SCALE GENOMIC DNA]</scope>
    <source>
        <strain evidence="3">0111107269</strain>
        <tissue evidence="3">Whole body</tissue>
    </source>
</reference>
<feature type="region of interest" description="Disordered" evidence="2">
    <location>
        <begin position="925"/>
        <end position="944"/>
    </location>
</feature>
<feature type="compositionally biased region" description="Basic and acidic residues" evidence="2">
    <location>
        <begin position="408"/>
        <end position="417"/>
    </location>
</feature>